<keyword evidence="1" id="KW-0597">Phosphoprotein</keyword>
<accession>A0A5C3QW68</accession>
<keyword evidence="5" id="KW-1133">Transmembrane helix</keyword>
<dbReference type="InterPro" id="IPR049328">
    <property type="entry name" value="TM_ErbB1"/>
</dbReference>
<feature type="domain" description="Epidermal growth factor receptor-like transmembrane-juxtamembrane segment" evidence="7">
    <location>
        <begin position="273"/>
        <end position="299"/>
    </location>
</feature>
<sequence length="431" mass="45111">MSSSSHGKSLSLLLLLLSPLLATSYTFSMDDPTSCGDLNFSVDGGKPPYRALIVPAGPNPINVEVRYIIDHEFDGSSSSVQLKYPAQSQFFVTMSDADGFGTGGVTGIVTVQNGGDTSCVPNEGSEAAFVFNIDPSDLLNQCQATRLWWDPAAAEGDVTVKAMIPGGQAWEVPADDLTTEANKGIGFSFTIPVRGGTLLALVAGDNRGWGSAGSIVTTVGNGINPNNTCINDESPSSTPGSPAGGAYPTEVGNADESNGNGGGSKSGPNIGAIVGGVVGGIAALVLLALFFFFCFRKKRSRKENEEKRRRVDLLQEDDEEASGPANELPHYYRPEPFIAPEPTEAGSSSHGGRPMTEVMSERSESPVPSTSAGTSTTRKSAGPRTMRPVNFVQHEDAGPPPKEEDEEAAETVELPPAYTNIRGTTPQAPVA</sequence>
<feature type="chain" id="PRO_5022891737" description="Epidermal growth factor receptor-like transmembrane-juxtamembrane segment domain-containing protein" evidence="6">
    <location>
        <begin position="23"/>
        <end position="431"/>
    </location>
</feature>
<evidence type="ECO:0000256" key="3">
    <source>
        <dbReference type="ARBA" id="ARBA00022840"/>
    </source>
</evidence>
<evidence type="ECO:0000313" key="8">
    <source>
        <dbReference type="EMBL" id="TFL02584.1"/>
    </source>
</evidence>
<evidence type="ECO:0000256" key="2">
    <source>
        <dbReference type="ARBA" id="ARBA00022741"/>
    </source>
</evidence>
<evidence type="ECO:0000256" key="1">
    <source>
        <dbReference type="ARBA" id="ARBA00022553"/>
    </source>
</evidence>
<keyword evidence="3" id="KW-0067">ATP-binding</keyword>
<dbReference type="PANTHER" id="PTHR16861:SF4">
    <property type="entry name" value="SH3 DOMAIN PROTEIN (AFU_ORTHOLOGUE AFUA_1G13610)"/>
    <property type="match status" value="1"/>
</dbReference>
<evidence type="ECO:0000256" key="6">
    <source>
        <dbReference type="SAM" id="SignalP"/>
    </source>
</evidence>
<feature type="region of interest" description="Disordered" evidence="4">
    <location>
        <begin position="224"/>
        <end position="263"/>
    </location>
</feature>
<feature type="signal peptide" evidence="6">
    <location>
        <begin position="1"/>
        <end position="22"/>
    </location>
</feature>
<evidence type="ECO:0000256" key="4">
    <source>
        <dbReference type="SAM" id="MobiDB-lite"/>
    </source>
</evidence>
<evidence type="ECO:0000259" key="7">
    <source>
        <dbReference type="Pfam" id="PF21314"/>
    </source>
</evidence>
<keyword evidence="6" id="KW-0732">Signal</keyword>
<dbReference type="AlphaFoldDB" id="A0A5C3QW68"/>
<evidence type="ECO:0000313" key="9">
    <source>
        <dbReference type="Proteomes" id="UP000305067"/>
    </source>
</evidence>
<gene>
    <name evidence="8" type="ORF">BDV98DRAFT_582164</name>
</gene>
<protein>
    <recommendedName>
        <fullName evidence="7">Epidermal growth factor receptor-like transmembrane-juxtamembrane segment domain-containing protein</fullName>
    </recommendedName>
</protein>
<feature type="compositionally biased region" description="Basic and acidic residues" evidence="4">
    <location>
        <begin position="304"/>
        <end position="313"/>
    </location>
</feature>
<proteinExistence type="predicted"/>
<dbReference type="Proteomes" id="UP000305067">
    <property type="component" value="Unassembled WGS sequence"/>
</dbReference>
<organism evidence="8 9">
    <name type="scientific">Pterulicium gracile</name>
    <dbReference type="NCBI Taxonomy" id="1884261"/>
    <lineage>
        <taxon>Eukaryota</taxon>
        <taxon>Fungi</taxon>
        <taxon>Dikarya</taxon>
        <taxon>Basidiomycota</taxon>
        <taxon>Agaricomycotina</taxon>
        <taxon>Agaricomycetes</taxon>
        <taxon>Agaricomycetidae</taxon>
        <taxon>Agaricales</taxon>
        <taxon>Pleurotineae</taxon>
        <taxon>Pterulaceae</taxon>
        <taxon>Pterulicium</taxon>
    </lineage>
</organism>
<dbReference type="EMBL" id="ML178822">
    <property type="protein sequence ID" value="TFL02584.1"/>
    <property type="molecule type" value="Genomic_DNA"/>
</dbReference>
<feature type="region of interest" description="Disordered" evidence="4">
    <location>
        <begin position="304"/>
        <end position="431"/>
    </location>
</feature>
<keyword evidence="5" id="KW-0812">Transmembrane</keyword>
<feature type="transmembrane region" description="Helical" evidence="5">
    <location>
        <begin position="270"/>
        <end position="295"/>
    </location>
</feature>
<dbReference type="GO" id="GO:0005524">
    <property type="term" value="F:ATP binding"/>
    <property type="evidence" value="ECO:0007669"/>
    <property type="project" value="UniProtKB-KW"/>
</dbReference>
<keyword evidence="2" id="KW-0547">Nucleotide-binding</keyword>
<feature type="compositionally biased region" description="Polar residues" evidence="4">
    <location>
        <begin position="224"/>
        <end position="233"/>
    </location>
</feature>
<feature type="compositionally biased region" description="Polar residues" evidence="4">
    <location>
        <begin position="366"/>
        <end position="379"/>
    </location>
</feature>
<feature type="compositionally biased region" description="Low complexity" evidence="4">
    <location>
        <begin position="234"/>
        <end position="249"/>
    </location>
</feature>
<dbReference type="Pfam" id="PF21314">
    <property type="entry name" value="TM_ErbB1"/>
    <property type="match status" value="1"/>
</dbReference>
<dbReference type="PANTHER" id="PTHR16861">
    <property type="entry name" value="GLYCOPROTEIN 38"/>
    <property type="match status" value="1"/>
</dbReference>
<reference evidence="8 9" key="1">
    <citation type="journal article" date="2019" name="Nat. Ecol. Evol.">
        <title>Megaphylogeny resolves global patterns of mushroom evolution.</title>
        <authorList>
            <person name="Varga T."/>
            <person name="Krizsan K."/>
            <person name="Foldi C."/>
            <person name="Dima B."/>
            <person name="Sanchez-Garcia M."/>
            <person name="Sanchez-Ramirez S."/>
            <person name="Szollosi G.J."/>
            <person name="Szarkandi J.G."/>
            <person name="Papp V."/>
            <person name="Albert L."/>
            <person name="Andreopoulos W."/>
            <person name="Angelini C."/>
            <person name="Antonin V."/>
            <person name="Barry K.W."/>
            <person name="Bougher N.L."/>
            <person name="Buchanan P."/>
            <person name="Buyck B."/>
            <person name="Bense V."/>
            <person name="Catcheside P."/>
            <person name="Chovatia M."/>
            <person name="Cooper J."/>
            <person name="Damon W."/>
            <person name="Desjardin D."/>
            <person name="Finy P."/>
            <person name="Geml J."/>
            <person name="Haridas S."/>
            <person name="Hughes K."/>
            <person name="Justo A."/>
            <person name="Karasinski D."/>
            <person name="Kautmanova I."/>
            <person name="Kiss B."/>
            <person name="Kocsube S."/>
            <person name="Kotiranta H."/>
            <person name="LaButti K.M."/>
            <person name="Lechner B.E."/>
            <person name="Liimatainen K."/>
            <person name="Lipzen A."/>
            <person name="Lukacs Z."/>
            <person name="Mihaltcheva S."/>
            <person name="Morgado L.N."/>
            <person name="Niskanen T."/>
            <person name="Noordeloos M.E."/>
            <person name="Ohm R.A."/>
            <person name="Ortiz-Santana B."/>
            <person name="Ovrebo C."/>
            <person name="Racz N."/>
            <person name="Riley R."/>
            <person name="Savchenko A."/>
            <person name="Shiryaev A."/>
            <person name="Soop K."/>
            <person name="Spirin V."/>
            <person name="Szebenyi C."/>
            <person name="Tomsovsky M."/>
            <person name="Tulloss R.E."/>
            <person name="Uehling J."/>
            <person name="Grigoriev I.V."/>
            <person name="Vagvolgyi C."/>
            <person name="Papp T."/>
            <person name="Martin F.M."/>
            <person name="Miettinen O."/>
            <person name="Hibbett D.S."/>
            <person name="Nagy L.G."/>
        </authorList>
    </citation>
    <scope>NUCLEOTIDE SEQUENCE [LARGE SCALE GENOMIC DNA]</scope>
    <source>
        <strain evidence="8 9">CBS 309.79</strain>
    </source>
</reference>
<evidence type="ECO:0000256" key="5">
    <source>
        <dbReference type="SAM" id="Phobius"/>
    </source>
</evidence>
<name>A0A5C3QW68_9AGAR</name>
<keyword evidence="5" id="KW-0472">Membrane</keyword>
<keyword evidence="9" id="KW-1185">Reference proteome</keyword>
<dbReference type="OrthoDB" id="3267813at2759"/>
<feature type="compositionally biased region" description="Polar residues" evidence="4">
    <location>
        <begin position="421"/>
        <end position="431"/>
    </location>
</feature>